<name>A0A0B2UXQ2_TOXCA</name>
<evidence type="ECO:0000256" key="1">
    <source>
        <dbReference type="SAM" id="MobiDB-lite"/>
    </source>
</evidence>
<dbReference type="Proteomes" id="UP000031036">
    <property type="component" value="Unassembled WGS sequence"/>
</dbReference>
<accession>A0A0B2UXQ2</accession>
<proteinExistence type="predicted"/>
<dbReference type="Gene3D" id="3.10.100.10">
    <property type="entry name" value="Mannose-Binding Protein A, subunit A"/>
    <property type="match status" value="1"/>
</dbReference>
<evidence type="ECO:0000313" key="4">
    <source>
        <dbReference type="Proteomes" id="UP000031036"/>
    </source>
</evidence>
<comment type="caution">
    <text evidence="3">The sequence shown here is derived from an EMBL/GenBank/DDBJ whole genome shotgun (WGS) entry which is preliminary data.</text>
</comment>
<organism evidence="3 4">
    <name type="scientific">Toxocara canis</name>
    <name type="common">Canine roundworm</name>
    <dbReference type="NCBI Taxonomy" id="6265"/>
    <lineage>
        <taxon>Eukaryota</taxon>
        <taxon>Metazoa</taxon>
        <taxon>Ecdysozoa</taxon>
        <taxon>Nematoda</taxon>
        <taxon>Chromadorea</taxon>
        <taxon>Rhabditida</taxon>
        <taxon>Spirurina</taxon>
        <taxon>Ascaridomorpha</taxon>
        <taxon>Ascaridoidea</taxon>
        <taxon>Toxocaridae</taxon>
        <taxon>Toxocara</taxon>
    </lineage>
</organism>
<evidence type="ECO:0000259" key="2">
    <source>
        <dbReference type="PROSITE" id="PS50041"/>
    </source>
</evidence>
<sequence>MTVEWRQHVEGGSRFEYACQVLPYRTFFAGGRCFIGVTSNEHLRDPCEEIFINSVLGTAPKLAVIDSDELLTALKQSNSFNPKRSYKVAANTDGSQVFMARSQTSGYSYLCESTGKQTCPPGYEPWNGNCYRFFSEPKTFEEAAEICGSISAFSTMAVIEDEPTNRFLASYARSFESSSDDTGSPVWVGQMYVNDQYWADIRNFDANDKISFYQWFTTPNGMYTQPTNHPASSNNAVYLHTSTNDADGNAWFAYWGTADGERRRNPFFCQLKPVQGTPNPQITAARPATPSEPMSTPPPVAEIYPEETLEPFTYETSTRTTRRRTTRITTIPAREDDDDLDEGLCEILLTPADKLYDVLLRAKITIESFLESVGKKLGKCNRAFNKLDLLGTTREDDDDLDEGLCEILLTPADKLYDVLLRAKITIESFLESVGKKLGKCNRAFNKLDLLGTSCDTLSGQVLAAADTC</sequence>
<keyword evidence="4" id="KW-1185">Reference proteome</keyword>
<feature type="region of interest" description="Disordered" evidence="1">
    <location>
        <begin position="272"/>
        <end position="298"/>
    </location>
</feature>
<evidence type="ECO:0000313" key="3">
    <source>
        <dbReference type="EMBL" id="KHN73862.1"/>
    </source>
</evidence>
<reference evidence="3 4" key="1">
    <citation type="submission" date="2014-11" db="EMBL/GenBank/DDBJ databases">
        <title>Genetic blueprint of the zoonotic pathogen Toxocara canis.</title>
        <authorList>
            <person name="Zhu X.-Q."/>
            <person name="Korhonen P.K."/>
            <person name="Cai H."/>
            <person name="Young N.D."/>
            <person name="Nejsum P."/>
            <person name="von Samson-Himmelstjerna G."/>
            <person name="Boag P.R."/>
            <person name="Tan P."/>
            <person name="Li Q."/>
            <person name="Min J."/>
            <person name="Yang Y."/>
            <person name="Wang X."/>
            <person name="Fang X."/>
            <person name="Hall R.S."/>
            <person name="Hofmann A."/>
            <person name="Sternberg P.W."/>
            <person name="Jex A.R."/>
            <person name="Gasser R.B."/>
        </authorList>
    </citation>
    <scope>NUCLEOTIDE SEQUENCE [LARGE SCALE GENOMIC DNA]</scope>
    <source>
        <strain evidence="3">PN_DK_2014</strain>
    </source>
</reference>
<dbReference type="SMART" id="SM00034">
    <property type="entry name" value="CLECT"/>
    <property type="match status" value="1"/>
</dbReference>
<gene>
    <name evidence="3" type="ORF">Tcan_12341</name>
</gene>
<feature type="domain" description="C-type lectin" evidence="2">
    <location>
        <begin position="126"/>
        <end position="251"/>
    </location>
</feature>
<dbReference type="SUPFAM" id="SSF56436">
    <property type="entry name" value="C-type lectin-like"/>
    <property type="match status" value="1"/>
</dbReference>
<dbReference type="OrthoDB" id="441660at2759"/>
<dbReference type="AlphaFoldDB" id="A0A0B2UXQ2"/>
<dbReference type="PANTHER" id="PTHR22801:SF63">
    <property type="entry name" value="C-TYPE LECTIN DOMAIN-CONTAINING PROTEIN"/>
    <property type="match status" value="1"/>
</dbReference>
<dbReference type="PANTHER" id="PTHR22801">
    <property type="entry name" value="LITHOSTATHINE"/>
    <property type="match status" value="1"/>
</dbReference>
<dbReference type="EMBL" id="JPKZ01002995">
    <property type="protein sequence ID" value="KHN73862.1"/>
    <property type="molecule type" value="Genomic_DNA"/>
</dbReference>
<dbReference type="InterPro" id="IPR050801">
    <property type="entry name" value="Ca-Dep_Lectins_ImmuneDev"/>
</dbReference>
<dbReference type="PROSITE" id="PS50041">
    <property type="entry name" value="C_TYPE_LECTIN_2"/>
    <property type="match status" value="1"/>
</dbReference>
<protein>
    <recommendedName>
        <fullName evidence="2">C-type lectin domain-containing protein</fullName>
    </recommendedName>
</protein>
<dbReference type="InterPro" id="IPR016187">
    <property type="entry name" value="CTDL_fold"/>
</dbReference>
<dbReference type="InterPro" id="IPR001304">
    <property type="entry name" value="C-type_lectin-like"/>
</dbReference>
<dbReference type="InterPro" id="IPR016186">
    <property type="entry name" value="C-type_lectin-like/link_sf"/>
</dbReference>